<name>A0A7G5H3X9_9BACT</name>
<organism evidence="1 2">
    <name type="scientific">Spirosoma foliorum</name>
    <dbReference type="NCBI Taxonomy" id="2710596"/>
    <lineage>
        <taxon>Bacteria</taxon>
        <taxon>Pseudomonadati</taxon>
        <taxon>Bacteroidota</taxon>
        <taxon>Cytophagia</taxon>
        <taxon>Cytophagales</taxon>
        <taxon>Cytophagaceae</taxon>
        <taxon>Spirosoma</taxon>
    </lineage>
</organism>
<gene>
    <name evidence="1" type="ORF">H3H32_13455</name>
</gene>
<proteinExistence type="predicted"/>
<protein>
    <submittedName>
        <fullName evidence="1">DNA-binding protein</fullName>
    </submittedName>
</protein>
<dbReference type="KEGG" id="sfol:H3H32_13455"/>
<sequence length="64" mass="7267">MTTIQLTLPDQQVSALQSKAESENLTIEELLKQTIETILAQSSEKERAMDYVLAKNRALYERLA</sequence>
<reference evidence="1 2" key="1">
    <citation type="submission" date="2020-07" db="EMBL/GenBank/DDBJ databases">
        <title>Spirosoma foliorum sp. nov., isolated from the leaves on the Nejang mountain Korea, Republic of.</title>
        <authorList>
            <person name="Ho H."/>
            <person name="Lee Y.-J."/>
            <person name="Nurcahyanto D.-A."/>
            <person name="Kim S.-G."/>
        </authorList>
    </citation>
    <scope>NUCLEOTIDE SEQUENCE [LARGE SCALE GENOMIC DNA]</scope>
    <source>
        <strain evidence="1 2">PL0136</strain>
    </source>
</reference>
<accession>A0A7G5H3X9</accession>
<evidence type="ECO:0000313" key="1">
    <source>
        <dbReference type="EMBL" id="QMW05821.1"/>
    </source>
</evidence>
<dbReference type="AlphaFoldDB" id="A0A7G5H3X9"/>
<dbReference type="Proteomes" id="UP000515369">
    <property type="component" value="Chromosome"/>
</dbReference>
<evidence type="ECO:0000313" key="2">
    <source>
        <dbReference type="Proteomes" id="UP000515369"/>
    </source>
</evidence>
<dbReference type="EMBL" id="CP059732">
    <property type="protein sequence ID" value="QMW05821.1"/>
    <property type="molecule type" value="Genomic_DNA"/>
</dbReference>
<dbReference type="GO" id="GO:0003677">
    <property type="term" value="F:DNA binding"/>
    <property type="evidence" value="ECO:0007669"/>
    <property type="project" value="UniProtKB-KW"/>
</dbReference>
<dbReference type="RefSeq" id="WP_182463197.1">
    <property type="nucleotide sequence ID" value="NZ_CP059732.1"/>
</dbReference>
<keyword evidence="1" id="KW-0238">DNA-binding</keyword>
<keyword evidence="2" id="KW-1185">Reference proteome</keyword>